<feature type="transmembrane region" description="Helical" evidence="2">
    <location>
        <begin position="156"/>
        <end position="173"/>
    </location>
</feature>
<keyword evidence="2" id="KW-0472">Membrane</keyword>
<evidence type="ECO:0008006" key="4">
    <source>
        <dbReference type="Google" id="ProtNLM"/>
    </source>
</evidence>
<organism evidence="3">
    <name type="scientific">marine sediment metagenome</name>
    <dbReference type="NCBI Taxonomy" id="412755"/>
    <lineage>
        <taxon>unclassified sequences</taxon>
        <taxon>metagenomes</taxon>
        <taxon>ecological metagenomes</taxon>
    </lineage>
</organism>
<proteinExistence type="predicted"/>
<feature type="compositionally biased region" description="Polar residues" evidence="1">
    <location>
        <begin position="877"/>
        <end position="891"/>
    </location>
</feature>
<feature type="compositionally biased region" description="Gly residues" evidence="1">
    <location>
        <begin position="948"/>
        <end position="962"/>
    </location>
</feature>
<feature type="transmembrane region" description="Helical" evidence="2">
    <location>
        <begin position="61"/>
        <end position="82"/>
    </location>
</feature>
<comment type="caution">
    <text evidence="3">The sequence shown here is derived from an EMBL/GenBank/DDBJ whole genome shotgun (WGS) entry which is preliminary data.</text>
</comment>
<evidence type="ECO:0000313" key="3">
    <source>
        <dbReference type="EMBL" id="KKN49269.1"/>
    </source>
</evidence>
<accession>A0A0F9R3E4</accession>
<feature type="transmembrane region" description="Helical" evidence="2">
    <location>
        <begin position="29"/>
        <end position="55"/>
    </location>
</feature>
<name>A0A0F9R3E4_9ZZZZ</name>
<dbReference type="EMBL" id="LAZR01001175">
    <property type="protein sequence ID" value="KKN49269.1"/>
    <property type="molecule type" value="Genomic_DNA"/>
</dbReference>
<reference evidence="3" key="1">
    <citation type="journal article" date="2015" name="Nature">
        <title>Complex archaea that bridge the gap between prokaryotes and eukaryotes.</title>
        <authorList>
            <person name="Spang A."/>
            <person name="Saw J.H."/>
            <person name="Jorgensen S.L."/>
            <person name="Zaremba-Niedzwiedzka K."/>
            <person name="Martijn J."/>
            <person name="Lind A.E."/>
            <person name="van Eijk R."/>
            <person name="Schleper C."/>
            <person name="Guy L."/>
            <person name="Ettema T.J."/>
        </authorList>
    </citation>
    <scope>NUCLEOTIDE SEQUENCE</scope>
</reference>
<keyword evidence="2" id="KW-1133">Transmembrane helix</keyword>
<protein>
    <recommendedName>
        <fullName evidence="4">DUF4175 domain-containing protein</fullName>
    </recommendedName>
</protein>
<keyword evidence="2" id="KW-0812">Transmembrane</keyword>
<feature type="region of interest" description="Disordered" evidence="1">
    <location>
        <begin position="857"/>
        <end position="970"/>
    </location>
</feature>
<evidence type="ECO:0000256" key="2">
    <source>
        <dbReference type="SAM" id="Phobius"/>
    </source>
</evidence>
<evidence type="ECO:0000256" key="1">
    <source>
        <dbReference type="SAM" id="MobiDB-lite"/>
    </source>
</evidence>
<gene>
    <name evidence="3" type="ORF">LCGC14_0644660</name>
</gene>
<dbReference type="AlphaFoldDB" id="A0A0F9R3E4"/>
<sequence length="1098" mass="118936">MTEAIHYQGIDELHRDLADVQAQRRTARVAAGLAATATVVCGSLIVAVLAVGYWPDQPPTTLRWMLLVAIAVGWFVAIRALVVRPALWRQTPAQVARYVEAHDRHLRNGLINAVLLADDTGQPSPQLVQRAIQETTQRARRLDWSDTVSFRRSRRWACAALAAVVAFGALVTFQPGPTRRALLAVAMPLRYVARDNTIKLTRLSPRDTALFAGQPLEIIATIDNPQGVPHVAEVVIDGGQVHTMLPTDSNTVYAASLGPVQKTLRYAVQIDDSRWPVDRRWYTVTVIERIKVNSMAVRLTYPAYTKLQPRVDDDFAGPIKAPAGSSAVLTVVFSAPAPGAQIQQRQADVIPMIRSDDGRTFTATIPVDADGAYRIVVRDERGEVLRHFPNQPNGDEERGEFWPITAIADRPPTVRFIAPGGDVSVGQGGRLAMQLSVADDYGLWAATIYAATDGKSFRPIHQVDPSKLVGGRLDYVHRFDDRLQAGDIVTYYAEVADGRDLPGVGGPQTARTATFTATIRDAAELADQRAKRYAELRRRLTALLKLQAAQRVNTGLCLSVHTTVGQVVETANAIAAAQKAVRAELADLASNFPFDQHTQAVHFVLAELAGNEAATAIAQAGALSGLAELARRERLAPALARTQEAIIARLETLLAVLAALKTTDTERDPAAGGDLSADAREELTRLKAALDEFIEAQRKIVEATTALAKTPADDLTADDRKLLGELAAAQDKWEAFLDEVFTDLSELARQDFASPLLLKELLSIKTDITMAKDALSAEAVEMAVSLEEAGIENAQALTTNLEKWLPDTPDRQKWSMEDPVDSDSIEQTELPTELQDMVGDLLEEEEDLFDEIEDITSKWTDSLDEGAGWEAADGPISNMSAQGVTGNVLPNSSEISGRSGEGRTGKSSGEFVQDEAVGKGGRRTPTRLTGEPYQAGQVRDSSAEPPGGATGGGKLSGAGSEGLEGPVPPPLAKELERMAAQQAVLVNRAERLAGKFAAGDLAGMRMLETVTLMNRVRNDLARYRYRNALRIRAKTITSLRDAAAALGGRVDVVADVTDALPAHLRDAIHDAAEAPLPAEFRRELEAYYRRLSRRADGK</sequence>